<name>C9Y1Q0_CROTZ</name>
<dbReference type="AlphaFoldDB" id="C9Y1Q0"/>
<keyword evidence="1" id="KW-0812">Transmembrane</keyword>
<organism evidence="2 3">
    <name type="scientific">Cronobacter turicensis (strain DSM 18703 / CCUG 55852 / LMG 23827 / z3032)</name>
    <dbReference type="NCBI Taxonomy" id="693216"/>
    <lineage>
        <taxon>Bacteria</taxon>
        <taxon>Pseudomonadati</taxon>
        <taxon>Pseudomonadota</taxon>
        <taxon>Gammaproteobacteria</taxon>
        <taxon>Enterobacterales</taxon>
        <taxon>Enterobacteriaceae</taxon>
        <taxon>Cronobacter</taxon>
    </lineage>
</organism>
<evidence type="ECO:0000256" key="1">
    <source>
        <dbReference type="SAM" id="Phobius"/>
    </source>
</evidence>
<keyword evidence="1" id="KW-1133">Transmembrane helix</keyword>
<reference evidence="3" key="2">
    <citation type="journal article" date="2011" name="J. Bacteriol.">
        <title>Complete genome sequence of Cronobacter turicensis LMG 23827, a food-borne pathogen causing deaths in neonates.</title>
        <authorList>
            <person name="Stephan R."/>
            <person name="Lehner A."/>
            <person name="Tischler P."/>
            <person name="Rattei T."/>
        </authorList>
    </citation>
    <scope>NUCLEOTIDE SEQUENCE [LARGE SCALE GENOMIC DNA]</scope>
    <source>
        <strain evidence="3">DSM 18703 / CCUG 55852 / LMG 23827 / z3032</strain>
    </source>
</reference>
<dbReference type="HOGENOM" id="CLU_1486572_0_0_6"/>
<gene>
    <name evidence="2" type="ordered locus">Ctu_17400</name>
</gene>
<evidence type="ECO:0000313" key="3">
    <source>
        <dbReference type="Proteomes" id="UP000002069"/>
    </source>
</evidence>
<evidence type="ECO:0000313" key="2">
    <source>
        <dbReference type="EMBL" id="CBA30090.1"/>
    </source>
</evidence>
<dbReference type="Proteomes" id="UP000002069">
    <property type="component" value="Chromosome"/>
</dbReference>
<feature type="transmembrane region" description="Helical" evidence="1">
    <location>
        <begin position="37"/>
        <end position="64"/>
    </location>
</feature>
<accession>C9Y1Q0</accession>
<protein>
    <submittedName>
        <fullName evidence="2">Uncharacterized protein</fullName>
    </submittedName>
</protein>
<proteinExistence type="predicted"/>
<dbReference type="EMBL" id="FN543093">
    <property type="protein sequence ID" value="CBA30090.1"/>
    <property type="molecule type" value="Genomic_DNA"/>
</dbReference>
<sequence length="197" mass="22678">MPVIMQWNILTKKGEDGMDEKVIALTMLQAAKDSAEWAYWSMIGTCFSGMATFFAVITSLYIALRDRKAFIGGKVRTAYIITEDDDRRIVGVTVVNRSMHAIRIRAILWDVGGGNELQQFFRNAESDPLPIRLENGDEANYRIMLDDDDSWFRRMAVRLKKVDSHPKKLRCIIALSTGEKLRLKVDKRIKEKILQYM</sequence>
<reference evidence="2 3" key="1">
    <citation type="journal article" date="2010" name="J. Bacteriol.">
        <title>Complete Genome Sequence of Cronobacter turicensis LMG 23827, a foodborne pathogen causing deaths in neonates.</title>
        <authorList>
            <person name="Stephan R."/>
            <person name="Lehner A."/>
            <person name="Tischler P."/>
            <person name="Rattei T."/>
        </authorList>
    </citation>
    <scope>NUCLEOTIDE SEQUENCE [LARGE SCALE GENOMIC DNA]</scope>
    <source>
        <strain evidence="3">DSM 18703 / CCUG 55852 / LMG 23827 / z3032</strain>
    </source>
</reference>
<keyword evidence="3" id="KW-1185">Reference proteome</keyword>
<dbReference type="KEGG" id="ctu:CTU_17400"/>
<keyword evidence="1" id="KW-0472">Membrane</keyword>